<organism evidence="3">
    <name type="scientific">Salmonella enterica</name>
    <name type="common">Salmonella choleraesuis</name>
    <dbReference type="NCBI Taxonomy" id="28901"/>
    <lineage>
        <taxon>Bacteria</taxon>
        <taxon>Pseudomonadati</taxon>
        <taxon>Pseudomonadota</taxon>
        <taxon>Gammaproteobacteria</taxon>
        <taxon>Enterobacterales</taxon>
        <taxon>Enterobacteriaceae</taxon>
        <taxon>Salmonella</taxon>
    </lineage>
</organism>
<feature type="domain" description="HTH luxR-type" evidence="2">
    <location>
        <begin position="234"/>
        <end position="291"/>
    </location>
</feature>
<dbReference type="Gene3D" id="1.10.10.10">
    <property type="entry name" value="Winged helix-like DNA-binding domain superfamily/Winged helix DNA-binding domain"/>
    <property type="match status" value="1"/>
</dbReference>
<protein>
    <recommendedName>
        <fullName evidence="2">HTH luxR-type domain-containing protein</fullName>
    </recommendedName>
</protein>
<dbReference type="EMBL" id="RWAH01000068">
    <property type="protein sequence ID" value="MMS80070.1"/>
    <property type="molecule type" value="Genomic_DNA"/>
</dbReference>
<dbReference type="InterPro" id="IPR016032">
    <property type="entry name" value="Sig_transdc_resp-reg_C-effctor"/>
</dbReference>
<dbReference type="AlphaFoldDB" id="A0A403T8I8"/>
<dbReference type="Proteomes" id="UP000839526">
    <property type="component" value="Unassembled WGS sequence"/>
</dbReference>
<gene>
    <name evidence="3" type="ORF">D9O31_27275</name>
</gene>
<evidence type="ECO:0000256" key="1">
    <source>
        <dbReference type="ARBA" id="ARBA00023125"/>
    </source>
</evidence>
<dbReference type="GO" id="GO:0003677">
    <property type="term" value="F:DNA binding"/>
    <property type="evidence" value="ECO:0007669"/>
    <property type="project" value="UniProtKB-KW"/>
</dbReference>
<accession>A0A403T8I8</accession>
<evidence type="ECO:0000313" key="3">
    <source>
        <dbReference type="EMBL" id="MMS80070.1"/>
    </source>
</evidence>
<evidence type="ECO:0000259" key="2">
    <source>
        <dbReference type="SMART" id="SM00421"/>
    </source>
</evidence>
<name>A0A403T8I8_SALER</name>
<sequence length="323" mass="36477">MLTVHAAMLSGTHYVPPVKQRRRSNRVRKTSLKNILPGLRVNPGSTQQQDLQTVKNMSVSRTGESPDSPVIIHGDNWPLVEGLRHPGKEVLSYRRIYVSHTPSELFTLLSEYPDAGLVLCLQPREHIFLFYALSGFLRYTQATVVCDSVYFTDRVVMDMWNSIPADIPLRDILNRGERSAGRKRIFMSRLTSGYRSHIRTVAGHNSAPLFPGTLYDGNNLIDAMNLYLQEYMARAGVSVFQRKILEALLEGKKASCIAESMGVSPGKVENHKTMMFSRLGMPCFPHAVLYGMKFHLALQRTLFKESSRLCTIANKFMLSDRVV</sequence>
<dbReference type="Pfam" id="PF00196">
    <property type="entry name" value="GerE"/>
    <property type="match status" value="1"/>
</dbReference>
<dbReference type="SMART" id="SM00421">
    <property type="entry name" value="HTH_LUXR"/>
    <property type="match status" value="1"/>
</dbReference>
<keyword evidence="1" id="KW-0238">DNA-binding</keyword>
<reference evidence="3" key="1">
    <citation type="submission" date="2018-10" db="EMBL/GenBank/DDBJ databases">
        <authorList>
            <consortium name="PulseNet: The National Subtyping Network for Foodborne Disease Surveillance"/>
            <person name="Tarr C.L."/>
            <person name="Trees E."/>
            <person name="Katz L.S."/>
            <person name="Carleton-Romer H.A."/>
            <person name="Stroika S."/>
            <person name="Kucerova Z."/>
            <person name="Roache K.F."/>
            <person name="Sabol A.L."/>
            <person name="Besser J."/>
            <person name="Gerner-Smidt P."/>
        </authorList>
    </citation>
    <scope>NUCLEOTIDE SEQUENCE [LARGE SCALE GENOMIC DNA]</scope>
    <source>
        <strain evidence="3">PNUSAS052121</strain>
    </source>
</reference>
<dbReference type="SUPFAM" id="SSF46894">
    <property type="entry name" value="C-terminal effector domain of the bipartite response regulators"/>
    <property type="match status" value="1"/>
</dbReference>
<dbReference type="InterPro" id="IPR036388">
    <property type="entry name" value="WH-like_DNA-bd_sf"/>
</dbReference>
<comment type="caution">
    <text evidence="3">The sequence shown here is derived from an EMBL/GenBank/DDBJ whole genome shotgun (WGS) entry which is preliminary data.</text>
</comment>
<proteinExistence type="predicted"/>
<dbReference type="GO" id="GO:0006355">
    <property type="term" value="P:regulation of DNA-templated transcription"/>
    <property type="evidence" value="ECO:0007669"/>
    <property type="project" value="InterPro"/>
</dbReference>
<dbReference type="InterPro" id="IPR000792">
    <property type="entry name" value="Tscrpt_reg_LuxR_C"/>
</dbReference>